<keyword evidence="1" id="KW-0175">Coiled coil</keyword>
<reference evidence="2" key="2">
    <citation type="submission" date="2011-05" db="EMBL/GenBank/DDBJ databases">
        <authorList>
            <person name="Qi P."/>
            <person name="Wei Y."/>
            <person name="Zheng Y."/>
        </authorList>
    </citation>
    <scope>NUCLEOTIDE SEQUENCE</scope>
    <source>
        <strain evidence="2">FL-15</strain>
    </source>
</reference>
<evidence type="ECO:0000313" key="4">
    <source>
        <dbReference type="Proteomes" id="UP000009186"/>
    </source>
</evidence>
<sequence>MIDINNPNSEYIFKACGFLDRLKNYTCEYILQSFEERQEIFGKMTSECDELILFSKKNFKNQSNEIEKLTNEVKLEIQKLKSIKNKTDENNCTVCNAELKTIDTLIKDKDFRYITICGDCPNKIVNLLNKLEEPTGVMWI</sequence>
<feature type="coiled-coil region" evidence="1">
    <location>
        <begin position="52"/>
        <end position="86"/>
    </location>
</feature>
<evidence type="ECO:0000313" key="2">
    <source>
        <dbReference type="EMBL" id="CCB68975.1"/>
    </source>
</evidence>
<name>G2Z6X7_FLABF</name>
<dbReference type="AlphaFoldDB" id="G2Z6X7"/>
<dbReference type="eggNOG" id="ENOG5030ZEH">
    <property type="taxonomic scope" value="Bacteria"/>
</dbReference>
<protein>
    <submittedName>
        <fullName evidence="2">Uncharacterized protein</fullName>
    </submittedName>
</protein>
<dbReference type="RefSeq" id="WP_014083450.1">
    <property type="nucleotide sequence ID" value="NC_016001.1"/>
</dbReference>
<organism evidence="2 4">
    <name type="scientific">Flavobacterium branchiophilum (strain FL-15)</name>
    <dbReference type="NCBI Taxonomy" id="1034807"/>
    <lineage>
        <taxon>Bacteria</taxon>
        <taxon>Pseudomonadati</taxon>
        <taxon>Bacteroidota</taxon>
        <taxon>Flavobacteriia</taxon>
        <taxon>Flavobacteriales</taxon>
        <taxon>Flavobacteriaceae</taxon>
        <taxon>Flavobacterium</taxon>
    </lineage>
</organism>
<dbReference type="EMBL" id="FQ859183">
    <property type="protein sequence ID" value="CCB68980.1"/>
    <property type="molecule type" value="Genomic_DNA"/>
</dbReference>
<dbReference type="HOGENOM" id="CLU_1832201_0_0_10"/>
<dbReference type="KEGG" id="fbr:FBFL15_0878"/>
<proteinExistence type="predicted"/>
<dbReference type="KEGG" id="fbr:FBFL15_0873"/>
<accession>G2Z6X7</accession>
<dbReference type="Proteomes" id="UP000009186">
    <property type="component" value="Chromosome"/>
</dbReference>
<evidence type="ECO:0000256" key="1">
    <source>
        <dbReference type="SAM" id="Coils"/>
    </source>
</evidence>
<keyword evidence="4" id="KW-1185">Reference proteome</keyword>
<dbReference type="EMBL" id="FQ859183">
    <property type="protein sequence ID" value="CCB68975.1"/>
    <property type="molecule type" value="Genomic_DNA"/>
</dbReference>
<gene>
    <name evidence="2" type="ordered locus">FBFL15_0873</name>
    <name evidence="3" type="ordered locus">FBFL15_0878</name>
</gene>
<evidence type="ECO:0000313" key="3">
    <source>
        <dbReference type="EMBL" id="CCB68980.1"/>
    </source>
</evidence>
<reference evidence="2 4" key="1">
    <citation type="journal article" date="2011" name="Appl. Environ. Microbiol.">
        <title>Complete genome sequence of the fish pathogen Flavobacterium branchiophilum.</title>
        <authorList>
            <consortium name="1:IP"/>
            <consortium name="Microbial Evolutionary Genomics,F-75015 Paris"/>
            <consortium name="France 2:CNRS"/>
            <consortium name="URA2171"/>
            <consortium name="F-75015 Paris,France 3:Unite de Virologie et Immunologie Mol."/>
            <consortium name="INRA,78352 Jouy en Josas Cedex"/>
            <consortium name="France. 4:Unite de Mathemathique"/>
            <consortium name="Informatique et Genome,INRA"/>
            <consortium name="78352 Jouy en Josas Cedex"/>
            <consortium name="France. 5:CEA/Genoscope"/>
            <consortium name="Evry"/>
            <consortium name="France"/>
            <person name="Touchon M."/>
            <person name="Barbier P."/>
            <person name="Bernardet J.F."/>
            <person name="Loux V."/>
            <person name="Vacherie B."/>
            <person name="Barbe V."/>
            <person name="Rocha E.P."/>
            <person name="Duchaud E."/>
        </authorList>
    </citation>
    <scope>NUCLEOTIDE SEQUENCE [LARGE SCALE GENOMIC DNA]</scope>
    <source>
        <strain evidence="2 4">FL-15</strain>
    </source>
</reference>